<feature type="transmembrane region" description="Helical" evidence="7">
    <location>
        <begin position="332"/>
        <end position="352"/>
    </location>
</feature>
<feature type="transmembrane region" description="Helical" evidence="7">
    <location>
        <begin position="157"/>
        <end position="185"/>
    </location>
</feature>
<comment type="subcellular location">
    <subcellularLocation>
        <location evidence="1">Membrane</location>
        <topology evidence="1">Multi-pass membrane protein</topology>
    </subcellularLocation>
</comment>
<feature type="transmembrane region" description="Helical" evidence="7">
    <location>
        <begin position="98"/>
        <end position="120"/>
    </location>
</feature>
<dbReference type="InterPro" id="IPR005016">
    <property type="entry name" value="TDE1/TMS"/>
</dbReference>
<feature type="region of interest" description="Disordered" evidence="6">
    <location>
        <begin position="362"/>
        <end position="389"/>
    </location>
</feature>
<evidence type="ECO:0000256" key="3">
    <source>
        <dbReference type="ARBA" id="ARBA00022692"/>
    </source>
</evidence>
<dbReference type="PANTHER" id="PTHR10383">
    <property type="entry name" value="SERINE INCORPORATOR"/>
    <property type="match status" value="1"/>
</dbReference>
<gene>
    <name evidence="9" type="ORF">PBIL07802_LOCUS23800</name>
</gene>
<feature type="chain" id="PRO_5030504267" description="Serine incorporator" evidence="8">
    <location>
        <begin position="20"/>
        <end position="463"/>
    </location>
</feature>
<evidence type="ECO:0008006" key="10">
    <source>
        <dbReference type="Google" id="ProtNLM"/>
    </source>
</evidence>
<feature type="transmembrane region" description="Helical" evidence="7">
    <location>
        <begin position="438"/>
        <end position="457"/>
    </location>
</feature>
<proteinExistence type="inferred from homology"/>
<sequence>MGICLSAVCCAGNAACCCAKSACSCCGKAVGKNSIAVRIIYAVIFLLCWVAAWALRTWGSNLLPTLDNIAMVTNYHLPCEAQGTLVNTSAGCFGVPMVYRMAFVMVLYHLLFALLTIKLSSSSDKRIVIQNGLWFVKVLLILGLFTATLFMNNDIFYVFSFFCAIAAGLFSLFMIYMLINFLYNWNQSWLEKAEEEGAEGICSNKWLAVMMVISILAYIGTIVILALSYAWYSRPLLDNPPANISGYFDCASNTAFTTITLIMIVIVFVLTLLPKIPKASLLVSAGVSLYASYLMLSGIVNNPAKGCDGFGYQFFSGSVIDYVHQALDDSNVSATDVISVVIAVVMIIYSAFRMGRRRGEEPEAVAGDRGDIELQKDEKEDDEEDVDDEKEGLTYNPTFFHLVLATGSCVIATGLSGWSFGAGSNEEINLYGMWAKMVSQWICFLLYLWTILAPLICKNRDFD</sequence>
<evidence type="ECO:0000256" key="2">
    <source>
        <dbReference type="ARBA" id="ARBA00006665"/>
    </source>
</evidence>
<evidence type="ECO:0000256" key="7">
    <source>
        <dbReference type="SAM" id="Phobius"/>
    </source>
</evidence>
<evidence type="ECO:0000313" key="9">
    <source>
        <dbReference type="EMBL" id="CAE0261507.1"/>
    </source>
</evidence>
<dbReference type="AlphaFoldDB" id="A0A7S3DM17"/>
<feature type="transmembrane region" description="Helical" evidence="7">
    <location>
        <begin position="280"/>
        <end position="300"/>
    </location>
</feature>
<name>A0A7S3DM17_9EUKA</name>
<keyword evidence="4 7" id="KW-1133">Transmembrane helix</keyword>
<dbReference type="GO" id="GO:0016020">
    <property type="term" value="C:membrane"/>
    <property type="evidence" value="ECO:0007669"/>
    <property type="project" value="UniProtKB-SubCell"/>
</dbReference>
<dbReference type="Pfam" id="PF03348">
    <property type="entry name" value="Serinc"/>
    <property type="match status" value="1"/>
</dbReference>
<protein>
    <recommendedName>
        <fullName evidence="10">Serine incorporator</fullName>
    </recommendedName>
</protein>
<keyword evidence="5 7" id="KW-0472">Membrane</keyword>
<feature type="compositionally biased region" description="Basic and acidic residues" evidence="6">
    <location>
        <begin position="362"/>
        <end position="378"/>
    </location>
</feature>
<feature type="transmembrane region" description="Helical" evidence="7">
    <location>
        <begin position="252"/>
        <end position="273"/>
    </location>
</feature>
<feature type="transmembrane region" description="Helical" evidence="7">
    <location>
        <begin position="399"/>
        <end position="418"/>
    </location>
</feature>
<feature type="transmembrane region" description="Helical" evidence="7">
    <location>
        <begin position="132"/>
        <end position="151"/>
    </location>
</feature>
<feature type="transmembrane region" description="Helical" evidence="7">
    <location>
        <begin position="206"/>
        <end position="232"/>
    </location>
</feature>
<keyword evidence="8" id="KW-0732">Signal</keyword>
<organism evidence="9">
    <name type="scientific">Palpitomonas bilix</name>
    <dbReference type="NCBI Taxonomy" id="652834"/>
    <lineage>
        <taxon>Eukaryota</taxon>
        <taxon>Eukaryota incertae sedis</taxon>
    </lineage>
</organism>
<evidence type="ECO:0000256" key="4">
    <source>
        <dbReference type="ARBA" id="ARBA00022989"/>
    </source>
</evidence>
<comment type="similarity">
    <text evidence="2">Belongs to the TDE1 family.</text>
</comment>
<evidence type="ECO:0000256" key="8">
    <source>
        <dbReference type="SAM" id="SignalP"/>
    </source>
</evidence>
<accession>A0A7S3DM17</accession>
<evidence type="ECO:0000256" key="5">
    <source>
        <dbReference type="ARBA" id="ARBA00023136"/>
    </source>
</evidence>
<feature type="compositionally biased region" description="Acidic residues" evidence="6">
    <location>
        <begin position="379"/>
        <end position="389"/>
    </location>
</feature>
<feature type="transmembrane region" description="Helical" evidence="7">
    <location>
        <begin position="35"/>
        <end position="55"/>
    </location>
</feature>
<feature type="signal peptide" evidence="8">
    <location>
        <begin position="1"/>
        <end position="19"/>
    </location>
</feature>
<keyword evidence="3 7" id="KW-0812">Transmembrane</keyword>
<dbReference type="EMBL" id="HBIB01036625">
    <property type="protein sequence ID" value="CAE0261507.1"/>
    <property type="molecule type" value="Transcribed_RNA"/>
</dbReference>
<reference evidence="9" key="1">
    <citation type="submission" date="2021-01" db="EMBL/GenBank/DDBJ databases">
        <authorList>
            <person name="Corre E."/>
            <person name="Pelletier E."/>
            <person name="Niang G."/>
            <person name="Scheremetjew M."/>
            <person name="Finn R."/>
            <person name="Kale V."/>
            <person name="Holt S."/>
            <person name="Cochrane G."/>
            <person name="Meng A."/>
            <person name="Brown T."/>
            <person name="Cohen L."/>
        </authorList>
    </citation>
    <scope>NUCLEOTIDE SEQUENCE</scope>
    <source>
        <strain evidence="9">NIES-2562</strain>
    </source>
</reference>
<evidence type="ECO:0000256" key="6">
    <source>
        <dbReference type="SAM" id="MobiDB-lite"/>
    </source>
</evidence>
<evidence type="ECO:0000256" key="1">
    <source>
        <dbReference type="ARBA" id="ARBA00004141"/>
    </source>
</evidence>
<dbReference type="PANTHER" id="PTHR10383:SF9">
    <property type="entry name" value="SERINE INCORPORATOR, ISOFORM F"/>
    <property type="match status" value="1"/>
</dbReference>